<accession>A0A1A9W1L7</accession>
<name>A0A1A9W1L7_9MUSC</name>
<feature type="transmembrane region" description="Helical" evidence="1">
    <location>
        <begin position="43"/>
        <end position="64"/>
    </location>
</feature>
<dbReference type="VEuPathDB" id="VectorBase:GBRI003053"/>
<evidence type="ECO:0000256" key="1">
    <source>
        <dbReference type="SAM" id="Phobius"/>
    </source>
</evidence>
<keyword evidence="3" id="KW-1185">Reference proteome</keyword>
<evidence type="ECO:0000313" key="3">
    <source>
        <dbReference type="Proteomes" id="UP000091820"/>
    </source>
</evidence>
<dbReference type="AlphaFoldDB" id="A0A1A9W1L7"/>
<keyword evidence="1" id="KW-1133">Transmembrane helix</keyword>
<sequence>MHSSPFTDSIILFQHDIPSRMNETKILEIVLMTKSTISDNDSVTVQLVFLSMYLLSVVICLVNVEKLETSALCQNTTNTGFINLFNYNLKVANKHNARKEKRERKNKLPVEC</sequence>
<dbReference type="EnsemblMetazoa" id="GBRI003053-RA">
    <property type="protein sequence ID" value="GBRI003053-PA"/>
    <property type="gene ID" value="GBRI003053"/>
</dbReference>
<protein>
    <submittedName>
        <fullName evidence="2">Uncharacterized protein</fullName>
    </submittedName>
</protein>
<proteinExistence type="predicted"/>
<evidence type="ECO:0000313" key="2">
    <source>
        <dbReference type="EnsemblMetazoa" id="GBRI003053-PA"/>
    </source>
</evidence>
<keyword evidence="1" id="KW-0812">Transmembrane</keyword>
<reference evidence="2" key="2">
    <citation type="submission" date="2020-05" db="UniProtKB">
        <authorList>
            <consortium name="EnsemblMetazoa"/>
        </authorList>
    </citation>
    <scope>IDENTIFICATION</scope>
    <source>
        <strain evidence="2">IAEA</strain>
    </source>
</reference>
<dbReference type="Proteomes" id="UP000091820">
    <property type="component" value="Unassembled WGS sequence"/>
</dbReference>
<keyword evidence="1" id="KW-0472">Membrane</keyword>
<organism evidence="2 3">
    <name type="scientific">Glossina brevipalpis</name>
    <dbReference type="NCBI Taxonomy" id="37001"/>
    <lineage>
        <taxon>Eukaryota</taxon>
        <taxon>Metazoa</taxon>
        <taxon>Ecdysozoa</taxon>
        <taxon>Arthropoda</taxon>
        <taxon>Hexapoda</taxon>
        <taxon>Insecta</taxon>
        <taxon>Pterygota</taxon>
        <taxon>Neoptera</taxon>
        <taxon>Endopterygota</taxon>
        <taxon>Diptera</taxon>
        <taxon>Brachycera</taxon>
        <taxon>Muscomorpha</taxon>
        <taxon>Hippoboscoidea</taxon>
        <taxon>Glossinidae</taxon>
        <taxon>Glossina</taxon>
    </lineage>
</organism>
<reference evidence="3" key="1">
    <citation type="submission" date="2014-03" db="EMBL/GenBank/DDBJ databases">
        <authorList>
            <person name="Aksoy S."/>
            <person name="Warren W."/>
            <person name="Wilson R.K."/>
        </authorList>
    </citation>
    <scope>NUCLEOTIDE SEQUENCE [LARGE SCALE GENOMIC DNA]</scope>
    <source>
        <strain evidence="3">IAEA</strain>
    </source>
</reference>